<dbReference type="Proteomes" id="UP001597544">
    <property type="component" value="Unassembled WGS sequence"/>
</dbReference>
<dbReference type="PANTHER" id="PTHR10366:SF564">
    <property type="entry name" value="STEROL-4-ALPHA-CARBOXYLATE 3-DEHYDROGENASE, DECARBOXYLATING"/>
    <property type="match status" value="1"/>
</dbReference>
<dbReference type="InterPro" id="IPR036291">
    <property type="entry name" value="NAD(P)-bd_dom_sf"/>
</dbReference>
<dbReference type="Gene3D" id="3.40.50.720">
    <property type="entry name" value="NAD(P)-binding Rossmann-like Domain"/>
    <property type="match status" value="1"/>
</dbReference>
<dbReference type="PANTHER" id="PTHR10366">
    <property type="entry name" value="NAD DEPENDENT EPIMERASE/DEHYDRATASE"/>
    <property type="match status" value="1"/>
</dbReference>
<evidence type="ECO:0000259" key="3">
    <source>
        <dbReference type="Pfam" id="PF01370"/>
    </source>
</evidence>
<dbReference type="RefSeq" id="WP_377509090.1">
    <property type="nucleotide sequence ID" value="NZ_JBHULU010000021.1"/>
</dbReference>
<organism evidence="4 5">
    <name type="scientific">Pontibacter locisalis</name>
    <dbReference type="NCBI Taxonomy" id="1719035"/>
    <lineage>
        <taxon>Bacteria</taxon>
        <taxon>Pseudomonadati</taxon>
        <taxon>Bacteroidota</taxon>
        <taxon>Cytophagia</taxon>
        <taxon>Cytophagales</taxon>
        <taxon>Hymenobacteraceae</taxon>
        <taxon>Pontibacter</taxon>
    </lineage>
</organism>
<evidence type="ECO:0000313" key="4">
    <source>
        <dbReference type="EMBL" id="MFD2515084.1"/>
    </source>
</evidence>
<evidence type="ECO:0000313" key="5">
    <source>
        <dbReference type="Proteomes" id="UP001597544"/>
    </source>
</evidence>
<dbReference type="InterPro" id="IPR001509">
    <property type="entry name" value="Epimerase_deHydtase"/>
</dbReference>
<sequence>MQEIVLVTGGTGYIGSWVVKMLLEKGYTVRMTVRNKGKKESYAFLSEIASIAKGSLEIWEADLLKEGSFEEAATGSDAIIHLASPFTLRFKDAQKELIDPAVKGTKNVLQAATKSGTVKKVVLTSSVAAVHGDNIDMKEQGLEEFTEEQFNTSSSLTHQPYSYSKVMAEKEAWKIHDAQEFWKLVVINPSFVMGPSLSPASNSESLSFIKDMLSGKYYLGAPELMFGFVDVRDVAKAHVLALENEMAAGRHILAERTTGVYEASQLIKGKFGNKYKLPLMRSPKAMLYMVGWMFGLTRKFIQRNVGHTIRLNSSKSTEKLGLTYTSLDKTLEDMVLQMQKDKVVS</sequence>
<evidence type="ECO:0000256" key="1">
    <source>
        <dbReference type="ARBA" id="ARBA00023002"/>
    </source>
</evidence>
<dbReference type="SUPFAM" id="SSF51735">
    <property type="entry name" value="NAD(P)-binding Rossmann-fold domains"/>
    <property type="match status" value="1"/>
</dbReference>
<evidence type="ECO:0000256" key="2">
    <source>
        <dbReference type="ARBA" id="ARBA00023445"/>
    </source>
</evidence>
<keyword evidence="5" id="KW-1185">Reference proteome</keyword>
<accession>A0ABW5IN56</accession>
<comment type="similarity">
    <text evidence="2">Belongs to the NAD(P)-dependent epimerase/dehydratase family. Dihydroflavonol-4-reductase subfamily.</text>
</comment>
<reference evidence="5" key="1">
    <citation type="journal article" date="2019" name="Int. J. Syst. Evol. Microbiol.">
        <title>The Global Catalogue of Microorganisms (GCM) 10K type strain sequencing project: providing services to taxonomists for standard genome sequencing and annotation.</title>
        <authorList>
            <consortium name="The Broad Institute Genomics Platform"/>
            <consortium name="The Broad Institute Genome Sequencing Center for Infectious Disease"/>
            <person name="Wu L."/>
            <person name="Ma J."/>
        </authorList>
    </citation>
    <scope>NUCLEOTIDE SEQUENCE [LARGE SCALE GENOMIC DNA]</scope>
    <source>
        <strain evidence="5">KCTC 42498</strain>
    </source>
</reference>
<name>A0ABW5IN56_9BACT</name>
<dbReference type="EMBL" id="JBHULU010000021">
    <property type="protein sequence ID" value="MFD2515084.1"/>
    <property type="molecule type" value="Genomic_DNA"/>
</dbReference>
<dbReference type="InterPro" id="IPR050425">
    <property type="entry name" value="NAD(P)_dehydrat-like"/>
</dbReference>
<keyword evidence="1" id="KW-0560">Oxidoreductase</keyword>
<protein>
    <submittedName>
        <fullName evidence="4">NAD-dependent epimerase/dehydratase family protein</fullName>
    </submittedName>
</protein>
<gene>
    <name evidence="4" type="ORF">ACFSRY_14510</name>
</gene>
<dbReference type="Pfam" id="PF01370">
    <property type="entry name" value="Epimerase"/>
    <property type="match status" value="1"/>
</dbReference>
<feature type="domain" description="NAD-dependent epimerase/dehydratase" evidence="3">
    <location>
        <begin position="5"/>
        <end position="251"/>
    </location>
</feature>
<comment type="caution">
    <text evidence="4">The sequence shown here is derived from an EMBL/GenBank/DDBJ whole genome shotgun (WGS) entry which is preliminary data.</text>
</comment>
<proteinExistence type="inferred from homology"/>